<dbReference type="InterPro" id="IPR029058">
    <property type="entry name" value="AB_hydrolase_fold"/>
</dbReference>
<proteinExistence type="inferred from homology"/>
<dbReference type="EMBL" id="CM032182">
    <property type="protein sequence ID" value="KAG7096545.1"/>
    <property type="molecule type" value="Genomic_DNA"/>
</dbReference>
<dbReference type="GO" id="GO:0051792">
    <property type="term" value="P:medium-chain fatty acid biosynthetic process"/>
    <property type="evidence" value="ECO:0007669"/>
    <property type="project" value="TreeGrafter"/>
</dbReference>
<feature type="active site" description="Charge relay system" evidence="2">
    <location>
        <position position="222"/>
    </location>
</feature>
<sequence>MQTQCGLFGGRLHMPPSRGFTGHPMGVLSWATKPEVHFHTEPVQLAVHKHSQLGQISKDKVSLKKFVGERCPSLFREFTPPWWLFNGQLQTLYCVIGDFTKMDKVVYDRTLLRTFTGGTIGLDFTVGFNDAKEDTPVIVVLHGLTGGSYEQYVRGILYPACSPVEKGGLGYRAVVMNFRGCADVPITSRQFYSAGFTDDIRTSLMYIQRRYPKAPLLGLGFSLGANVLIRYLAEEQEKSKLIAGCALGCPWDLRKNCDALDTSIIGKHVYSKGMGSNLSRLLKRHEAAVVWSEASDDSISTLPSSSPYAHPSHQPDPTFEAAVAKAASTILSLRSPTIRQFDDTFTCVAGGAPPTMPLGSANEYYNWASSHTVLKNVRRPLLTVNASDDPVVQHVPDIQGEGNEWTVVVVTGGGGHLGWFEANGYGDKQFNIKDDGENPHIMRWTTTPVLQWLKGVVEDLDLDTGSWTYTEDDDGWVQEIGGRYDIAYKVSENSDREDIVVGTELRKARGMVQGF</sequence>
<accession>A0A9P7UXR5</accession>
<dbReference type="PIRSF" id="PIRSF005211">
    <property type="entry name" value="Ab_hydro_YheT"/>
    <property type="match status" value="1"/>
</dbReference>
<dbReference type="Pfam" id="PF00561">
    <property type="entry name" value="Abhydrolase_1"/>
    <property type="match status" value="1"/>
</dbReference>
<evidence type="ECO:0000256" key="1">
    <source>
        <dbReference type="ARBA" id="ARBA00010884"/>
    </source>
</evidence>
<comment type="caution">
    <text evidence="4">The sequence shown here is derived from an EMBL/GenBank/DDBJ whole genome shotgun (WGS) entry which is preliminary data.</text>
</comment>
<evidence type="ECO:0000313" key="5">
    <source>
        <dbReference type="Proteomes" id="UP001049176"/>
    </source>
</evidence>
<dbReference type="AlphaFoldDB" id="A0A9P7UXR5"/>
<evidence type="ECO:0000259" key="3">
    <source>
        <dbReference type="Pfam" id="PF00561"/>
    </source>
</evidence>
<feature type="active site" description="Charge relay system" evidence="2">
    <location>
        <position position="416"/>
    </location>
</feature>
<dbReference type="SUPFAM" id="SSF53474">
    <property type="entry name" value="alpha/beta-Hydrolases"/>
    <property type="match status" value="1"/>
</dbReference>
<feature type="domain" description="AB hydrolase-1" evidence="3">
    <location>
        <begin position="136"/>
        <end position="253"/>
    </location>
</feature>
<dbReference type="GeneID" id="66073045"/>
<dbReference type="OrthoDB" id="5954035at2759"/>
<protein>
    <recommendedName>
        <fullName evidence="3">AB hydrolase-1 domain-containing protein</fullName>
    </recommendedName>
</protein>
<dbReference type="RefSeq" id="XP_043013015.1">
    <property type="nucleotide sequence ID" value="XM_043148416.1"/>
</dbReference>
<comment type="similarity">
    <text evidence="1">Belongs to the AB hydrolase superfamily. AB hydrolase 4 family.</text>
</comment>
<dbReference type="Gene3D" id="3.40.50.1820">
    <property type="entry name" value="alpha/beta hydrolase"/>
    <property type="match status" value="1"/>
</dbReference>
<feature type="active site" description="Charge relay system" evidence="2">
    <location>
        <position position="389"/>
    </location>
</feature>
<evidence type="ECO:0000256" key="2">
    <source>
        <dbReference type="PIRSR" id="PIRSR005211-1"/>
    </source>
</evidence>
<reference evidence="4" key="1">
    <citation type="journal article" date="2021" name="Genome Biol. Evol.">
        <title>The assembled and annotated genome of the fairy-ring fungus Marasmius oreades.</title>
        <authorList>
            <person name="Hiltunen M."/>
            <person name="Ament-Velasquez S.L."/>
            <person name="Johannesson H."/>
        </authorList>
    </citation>
    <scope>NUCLEOTIDE SEQUENCE</scope>
    <source>
        <strain evidence="4">03SP1</strain>
    </source>
</reference>
<organism evidence="4 5">
    <name type="scientific">Marasmius oreades</name>
    <name type="common">fairy-ring Marasmius</name>
    <dbReference type="NCBI Taxonomy" id="181124"/>
    <lineage>
        <taxon>Eukaryota</taxon>
        <taxon>Fungi</taxon>
        <taxon>Dikarya</taxon>
        <taxon>Basidiomycota</taxon>
        <taxon>Agaricomycotina</taxon>
        <taxon>Agaricomycetes</taxon>
        <taxon>Agaricomycetidae</taxon>
        <taxon>Agaricales</taxon>
        <taxon>Marasmiineae</taxon>
        <taxon>Marasmiaceae</taxon>
        <taxon>Marasmius</taxon>
    </lineage>
</organism>
<dbReference type="Proteomes" id="UP001049176">
    <property type="component" value="Chromosome 2"/>
</dbReference>
<dbReference type="InterPro" id="IPR012020">
    <property type="entry name" value="ABHD4"/>
</dbReference>
<evidence type="ECO:0000313" key="4">
    <source>
        <dbReference type="EMBL" id="KAG7096545.1"/>
    </source>
</evidence>
<dbReference type="PANTHER" id="PTHR10794:SF63">
    <property type="entry name" value="ALPHA_BETA HYDROLASE 1, ISOFORM A"/>
    <property type="match status" value="1"/>
</dbReference>
<dbReference type="PANTHER" id="PTHR10794">
    <property type="entry name" value="ABHYDROLASE DOMAIN-CONTAINING PROTEIN"/>
    <property type="match status" value="1"/>
</dbReference>
<dbReference type="GO" id="GO:0051793">
    <property type="term" value="P:medium-chain fatty acid catabolic process"/>
    <property type="evidence" value="ECO:0007669"/>
    <property type="project" value="TreeGrafter"/>
</dbReference>
<dbReference type="InterPro" id="IPR000073">
    <property type="entry name" value="AB_hydrolase_1"/>
</dbReference>
<gene>
    <name evidence="4" type="ORF">E1B28_003969</name>
</gene>
<dbReference type="KEGG" id="more:E1B28_003969"/>
<dbReference type="InterPro" id="IPR050960">
    <property type="entry name" value="AB_hydrolase_4_sf"/>
</dbReference>
<dbReference type="GO" id="GO:0047372">
    <property type="term" value="F:monoacylglycerol lipase activity"/>
    <property type="evidence" value="ECO:0007669"/>
    <property type="project" value="TreeGrafter"/>
</dbReference>
<dbReference type="GO" id="GO:0008126">
    <property type="term" value="F:acetylesterase activity"/>
    <property type="evidence" value="ECO:0007669"/>
    <property type="project" value="TreeGrafter"/>
</dbReference>
<name>A0A9P7UXR5_9AGAR</name>
<keyword evidence="5" id="KW-1185">Reference proteome</keyword>